<evidence type="ECO:0000313" key="2">
    <source>
        <dbReference type="EMBL" id="TWJ13539.1"/>
    </source>
</evidence>
<organism evidence="2 3">
    <name type="scientific">Geobacter argillaceus</name>
    <dbReference type="NCBI Taxonomy" id="345631"/>
    <lineage>
        <taxon>Bacteria</taxon>
        <taxon>Pseudomonadati</taxon>
        <taxon>Thermodesulfobacteriota</taxon>
        <taxon>Desulfuromonadia</taxon>
        <taxon>Geobacterales</taxon>
        <taxon>Geobacteraceae</taxon>
        <taxon>Geobacter</taxon>
    </lineage>
</organism>
<feature type="domain" description="Rubrerythrin diiron-binding" evidence="1">
    <location>
        <begin position="15"/>
        <end position="150"/>
    </location>
</feature>
<dbReference type="OrthoDB" id="5395233at2"/>
<protein>
    <submittedName>
        <fullName evidence="2">Rubrerythrin</fullName>
    </submittedName>
</protein>
<dbReference type="PANTHER" id="PTHR33531">
    <property type="entry name" value="RUBRERYTHRIN SUBFAMILY"/>
    <property type="match status" value="1"/>
</dbReference>
<sequence length="158" mass="17646">MTDQAQVCYTFEAAVEMAVTMENEGFRHYLEALKKVKDRAAREILREAALDELDHKHQLEKALVEGQMGAGEGLAQPVPTMNLGYTLAKKELSPASDAREALAYAIHLEKGSIDFYQRMSEGCAGAPMAGLFQRLLADESKHLQSLEDLYEQHFLTEN</sequence>
<keyword evidence="3" id="KW-1185">Reference proteome</keyword>
<dbReference type="GO" id="GO:0016491">
    <property type="term" value="F:oxidoreductase activity"/>
    <property type="evidence" value="ECO:0007669"/>
    <property type="project" value="InterPro"/>
</dbReference>
<dbReference type="PANTHER" id="PTHR33531:SF7">
    <property type="entry name" value="HYPOTHETICAL MEMBRANE PROTEIN, CONSERVED"/>
    <property type="match status" value="1"/>
</dbReference>
<dbReference type="InterPro" id="IPR012347">
    <property type="entry name" value="Ferritin-like"/>
</dbReference>
<dbReference type="Gene3D" id="1.20.1260.10">
    <property type="match status" value="1"/>
</dbReference>
<dbReference type="SUPFAM" id="SSF47240">
    <property type="entry name" value="Ferritin-like"/>
    <property type="match status" value="1"/>
</dbReference>
<reference evidence="2 3" key="1">
    <citation type="submission" date="2019-07" db="EMBL/GenBank/DDBJ databases">
        <title>Genomic Encyclopedia of Archaeal and Bacterial Type Strains, Phase II (KMG-II): from individual species to whole genera.</title>
        <authorList>
            <person name="Goeker M."/>
        </authorList>
    </citation>
    <scope>NUCLEOTIDE SEQUENCE [LARGE SCALE GENOMIC DNA]</scope>
    <source>
        <strain evidence="2 3">ATCC BAA-1139</strain>
    </source>
</reference>
<dbReference type="CDD" id="cd01045">
    <property type="entry name" value="Ferritin_like_AB"/>
    <property type="match status" value="1"/>
</dbReference>
<evidence type="ECO:0000259" key="1">
    <source>
        <dbReference type="Pfam" id="PF02915"/>
    </source>
</evidence>
<dbReference type="Pfam" id="PF02915">
    <property type="entry name" value="Rubrerythrin"/>
    <property type="match status" value="1"/>
</dbReference>
<proteinExistence type="predicted"/>
<dbReference type="GO" id="GO:0046872">
    <property type="term" value="F:metal ion binding"/>
    <property type="evidence" value="ECO:0007669"/>
    <property type="project" value="InterPro"/>
</dbReference>
<accession>A0A562V6K3</accession>
<dbReference type="InterPro" id="IPR009078">
    <property type="entry name" value="Ferritin-like_SF"/>
</dbReference>
<dbReference type="RefSeq" id="WP_145025715.1">
    <property type="nucleotide sequence ID" value="NZ_VLLN01000038.1"/>
</dbReference>
<gene>
    <name evidence="2" type="ORF">JN12_03791</name>
</gene>
<comment type="caution">
    <text evidence="2">The sequence shown here is derived from an EMBL/GenBank/DDBJ whole genome shotgun (WGS) entry which is preliminary data.</text>
</comment>
<name>A0A562V6K3_9BACT</name>
<dbReference type="EMBL" id="VLLN01000038">
    <property type="protein sequence ID" value="TWJ13539.1"/>
    <property type="molecule type" value="Genomic_DNA"/>
</dbReference>
<dbReference type="AlphaFoldDB" id="A0A562V6K3"/>
<dbReference type="Proteomes" id="UP000319449">
    <property type="component" value="Unassembled WGS sequence"/>
</dbReference>
<dbReference type="InterPro" id="IPR003251">
    <property type="entry name" value="Rr_diiron-bd_dom"/>
</dbReference>
<evidence type="ECO:0000313" key="3">
    <source>
        <dbReference type="Proteomes" id="UP000319449"/>
    </source>
</evidence>